<dbReference type="RefSeq" id="WP_344367300.1">
    <property type="nucleotide sequence ID" value="NZ_BAAAQB010000038.1"/>
</dbReference>
<keyword evidence="2" id="KW-0812">Transmembrane</keyword>
<keyword evidence="2" id="KW-1133">Transmembrane helix</keyword>
<proteinExistence type="predicted"/>
<feature type="transmembrane region" description="Helical" evidence="2">
    <location>
        <begin position="66"/>
        <end position="84"/>
    </location>
</feature>
<dbReference type="Proteomes" id="UP001500102">
    <property type="component" value="Unassembled WGS sequence"/>
</dbReference>
<feature type="compositionally biased region" description="Basic and acidic residues" evidence="1">
    <location>
        <begin position="156"/>
        <end position="167"/>
    </location>
</feature>
<feature type="region of interest" description="Disordered" evidence="1">
    <location>
        <begin position="118"/>
        <end position="167"/>
    </location>
</feature>
<evidence type="ECO:0000313" key="3">
    <source>
        <dbReference type="EMBL" id="GAA2141590.1"/>
    </source>
</evidence>
<evidence type="ECO:0000256" key="2">
    <source>
        <dbReference type="SAM" id="Phobius"/>
    </source>
</evidence>
<keyword evidence="4" id="KW-1185">Reference proteome</keyword>
<evidence type="ECO:0000256" key="1">
    <source>
        <dbReference type="SAM" id="MobiDB-lite"/>
    </source>
</evidence>
<feature type="compositionally biased region" description="Low complexity" evidence="1">
    <location>
        <begin position="144"/>
        <end position="155"/>
    </location>
</feature>
<protein>
    <recommendedName>
        <fullName evidence="5">DUF2304 domain-containing protein</fullName>
    </recommendedName>
</protein>
<evidence type="ECO:0008006" key="5">
    <source>
        <dbReference type="Google" id="ProtNLM"/>
    </source>
</evidence>
<feature type="transmembrane region" description="Helical" evidence="2">
    <location>
        <begin position="31"/>
        <end position="54"/>
    </location>
</feature>
<evidence type="ECO:0000313" key="4">
    <source>
        <dbReference type="Proteomes" id="UP001500102"/>
    </source>
</evidence>
<accession>A0ABN2ZFV4</accession>
<organism evidence="3 4">
    <name type="scientific">Arthrobacter humicola</name>
    <dbReference type="NCBI Taxonomy" id="409291"/>
    <lineage>
        <taxon>Bacteria</taxon>
        <taxon>Bacillati</taxon>
        <taxon>Actinomycetota</taxon>
        <taxon>Actinomycetes</taxon>
        <taxon>Micrococcales</taxon>
        <taxon>Micrococcaceae</taxon>
        <taxon>Arthrobacter</taxon>
    </lineage>
</organism>
<gene>
    <name evidence="3" type="ORF">GCM10009825_30220</name>
</gene>
<reference evidence="3 4" key="1">
    <citation type="journal article" date="2019" name="Int. J. Syst. Evol. Microbiol.">
        <title>The Global Catalogue of Microorganisms (GCM) 10K type strain sequencing project: providing services to taxonomists for standard genome sequencing and annotation.</title>
        <authorList>
            <consortium name="The Broad Institute Genomics Platform"/>
            <consortium name="The Broad Institute Genome Sequencing Center for Infectious Disease"/>
            <person name="Wu L."/>
            <person name="Ma J."/>
        </authorList>
    </citation>
    <scope>NUCLEOTIDE SEQUENCE [LARGE SCALE GENOMIC DNA]</scope>
    <source>
        <strain evidence="3 4">JCM 15921</strain>
    </source>
</reference>
<keyword evidence="2" id="KW-0472">Membrane</keyword>
<sequence>MGNIAAFLLALAIVALVIEMLRRKKLREKYAVLWLVVGVATLVLAAFPRLLNIVAEFVGVQIPSNLLFAMSILMLLGVCLHLSWEISVVEDETRTLAEEVAILRTQLESLEQHRHLSALDAGRPDPVPNPLPDSRKNPLGNPLAGEAAPAAQARAHVTDRPAESTES</sequence>
<name>A0ABN2ZFV4_9MICC</name>
<comment type="caution">
    <text evidence="3">The sequence shown here is derived from an EMBL/GenBank/DDBJ whole genome shotgun (WGS) entry which is preliminary data.</text>
</comment>
<dbReference type="Pfam" id="PF10066">
    <property type="entry name" value="DUF2304"/>
    <property type="match status" value="1"/>
</dbReference>
<dbReference type="EMBL" id="BAAAQB010000038">
    <property type="protein sequence ID" value="GAA2141590.1"/>
    <property type="molecule type" value="Genomic_DNA"/>
</dbReference>
<dbReference type="InterPro" id="IPR019277">
    <property type="entry name" value="DUF2304"/>
</dbReference>